<evidence type="ECO:0000259" key="9">
    <source>
        <dbReference type="Pfam" id="PF07715"/>
    </source>
</evidence>
<feature type="chain" id="PRO_5001744179" evidence="8">
    <location>
        <begin position="25"/>
        <end position="1114"/>
    </location>
</feature>
<dbReference type="PATRIC" id="fig|1339350.3.peg.4482"/>
<dbReference type="NCBIfam" id="TIGR04056">
    <property type="entry name" value="OMP_RagA_SusC"/>
    <property type="match status" value="1"/>
</dbReference>
<dbReference type="SUPFAM" id="SSF49464">
    <property type="entry name" value="Carboxypeptidase regulatory domain-like"/>
    <property type="match status" value="1"/>
</dbReference>
<gene>
    <name evidence="10" type="ORF">M097_4731</name>
</gene>
<evidence type="ECO:0000313" key="11">
    <source>
        <dbReference type="Proteomes" id="UP000028134"/>
    </source>
</evidence>
<dbReference type="FunFam" id="2.60.40.1120:FF:000003">
    <property type="entry name" value="Outer membrane protein Omp121"/>
    <property type="match status" value="1"/>
</dbReference>
<evidence type="ECO:0000256" key="1">
    <source>
        <dbReference type="ARBA" id="ARBA00004571"/>
    </source>
</evidence>
<dbReference type="InterPro" id="IPR037066">
    <property type="entry name" value="Plug_dom_sf"/>
</dbReference>
<dbReference type="GO" id="GO:0009279">
    <property type="term" value="C:cell outer membrane"/>
    <property type="evidence" value="ECO:0007669"/>
    <property type="project" value="UniProtKB-SubCell"/>
</dbReference>
<dbReference type="Proteomes" id="UP000028134">
    <property type="component" value="Unassembled WGS sequence"/>
</dbReference>
<comment type="subcellular location">
    <subcellularLocation>
        <location evidence="1 7">Cell outer membrane</location>
        <topology evidence="1 7">Multi-pass membrane protein</topology>
    </subcellularLocation>
</comment>
<reference evidence="10 11" key="1">
    <citation type="submission" date="2014-04" db="EMBL/GenBank/DDBJ databases">
        <authorList>
            <person name="Sears C."/>
            <person name="Carroll K."/>
            <person name="Sack B.R."/>
            <person name="Qadri F."/>
            <person name="Myers L.L."/>
            <person name="Chung G.-T."/>
            <person name="Escheverria P."/>
            <person name="Fraser C.M."/>
            <person name="Sadzewicz L."/>
            <person name="Shefchek K.A."/>
            <person name="Tallon L."/>
            <person name="Das S.P."/>
            <person name="Daugherty S."/>
            <person name="Mongodin E.F."/>
        </authorList>
    </citation>
    <scope>NUCLEOTIDE SEQUENCE [LARGE SCALE GENOMIC DNA]</scope>
    <source>
        <strain evidence="11">3775 SL(B) 10 (iv)</strain>
    </source>
</reference>
<dbReference type="SUPFAM" id="SSF56935">
    <property type="entry name" value="Porins"/>
    <property type="match status" value="1"/>
</dbReference>
<dbReference type="Pfam" id="PF07715">
    <property type="entry name" value="Plug"/>
    <property type="match status" value="1"/>
</dbReference>
<accession>A0A078QLH9</accession>
<evidence type="ECO:0000256" key="6">
    <source>
        <dbReference type="ARBA" id="ARBA00023237"/>
    </source>
</evidence>
<comment type="caution">
    <text evidence="10">The sequence shown here is derived from an EMBL/GenBank/DDBJ whole genome shotgun (WGS) entry which is preliminary data.</text>
</comment>
<proteinExistence type="inferred from homology"/>
<name>A0A078QLH9_PHOVU</name>
<dbReference type="InterPro" id="IPR036942">
    <property type="entry name" value="Beta-barrel_TonB_sf"/>
</dbReference>
<dbReference type="Gene3D" id="2.60.40.1120">
    <property type="entry name" value="Carboxypeptidase-like, regulatory domain"/>
    <property type="match status" value="1"/>
</dbReference>
<evidence type="ECO:0000256" key="3">
    <source>
        <dbReference type="ARBA" id="ARBA00022452"/>
    </source>
</evidence>
<keyword evidence="3 7" id="KW-1134">Transmembrane beta strand</keyword>
<dbReference type="AlphaFoldDB" id="A0A078QLH9"/>
<keyword evidence="2 7" id="KW-0813">Transport</keyword>
<keyword evidence="5 7" id="KW-0472">Membrane</keyword>
<keyword evidence="4 7" id="KW-0812">Transmembrane</keyword>
<dbReference type="Pfam" id="PF13715">
    <property type="entry name" value="CarbopepD_reg_2"/>
    <property type="match status" value="1"/>
</dbReference>
<evidence type="ECO:0000256" key="5">
    <source>
        <dbReference type="ARBA" id="ARBA00023136"/>
    </source>
</evidence>
<protein>
    <submittedName>
        <fullName evidence="10">TonB-linked outer membrane, SusC/RagA family protein</fullName>
    </submittedName>
</protein>
<dbReference type="RefSeq" id="WP_008667510.1">
    <property type="nucleotide sequence ID" value="NZ_JNHI01000093.1"/>
</dbReference>
<dbReference type="InterPro" id="IPR012910">
    <property type="entry name" value="Plug_dom"/>
</dbReference>
<dbReference type="InterPro" id="IPR023997">
    <property type="entry name" value="TonB-dep_OMP_SusC/RagA_CS"/>
</dbReference>
<dbReference type="InterPro" id="IPR023996">
    <property type="entry name" value="TonB-dep_OMP_SusC/RagA"/>
</dbReference>
<keyword evidence="6 7" id="KW-0998">Cell outer membrane</keyword>
<sequence>MLKRLKSVSMLLFLMGTTTGAAYAVPVSGITDVEITQQSETCTGVVKDGTGETVIGASVIVKGTTNGTITDFDGNFTLTNVKNGDVIQISFVGYKTQEIKYVGQSLNIILKDDTEVLDEVVITGYGGSQKRAALTTAISKLDNSVLKNAAYSNAGQSLQGSVTGLRVVNTTGQPGTNPDITLRGGATITGENSNALVVVDGIVRNSMSDVNPSDIESIQILKDAASTAIYGARANGGVILIETKSGKEGKTSINYKFKIGKNFTRKGYEFCNAEDYIYYNRLGYLRTGRTNVDTQQGYGIGNSLFDIQYLTDDNAHLKNEGWSVMDDPFYEGKQILFKDYSGQLDDEVFSSSAITQDHYLNITGGNDKSTFASSLGYYNEDGMIKGTGFQRFSGSFNASYKILPILNVKAGVSYVWSTRPELWIGSYEFFYRTRSQRPTWNPWNEDGTPAAGFGTGDGNPAYYRDKLTQKNSTTRATYNIGFTLDILPKQLVLNGNASLLNYDYQREKFNKAYQTQTTTTPETTRQAEAWVQKYQQVQLNASLTYTGTFAEKHNLEAMIGGEYYTYNQFDFEAKTQGSPTDDVPTLNVGSNRTFTRTEKTAYRILSGFGRINYNYNMKYLLSFTARYDGISRLKDNRWGFFPGVSVGWNVMEEDFWKDSKVSGVISNLKPRVSYGVNGNVNGIGNYEVYGEYAQVESKNYGGATGLYNSKLLNTNLRWEQSQTFEVGLDIGFLQNRLSFILDYYSRDTKDLLTKQALPGYTGFSDIVTNQGTLRNYGFEAEVRANIINKGGFTWDMNANISSVANKIISLPYNGVDKNRVGGYEVAAGKVGADGKFPTKWIAGRQEGGKLGELVAYKQQHIFKDWDDVKQHANMRIDEVANLYGPGLADQINPLTNKPYKESTGWQPIEPGDVCWEDMNGDDVINGYDRYVVGNIFPNITGGFSTTFGYKGISLYARFDYALGHTLYNDLAARSLGQYQGSFNVIDKVKDTWSEANPNSDLPKFYYADQLSKKNITRSNDSNTAADSNSSRFYEKGDYLALREITLSYQLPKSLISKVHMTDASVYVTGQNLFYITGYEGVSPEPVVSTTYGRGIDNGRYPTPRTVLFGLSVTF</sequence>
<keyword evidence="8" id="KW-0732">Signal</keyword>
<evidence type="ECO:0000256" key="7">
    <source>
        <dbReference type="PROSITE-ProRule" id="PRU01360"/>
    </source>
</evidence>
<evidence type="ECO:0000256" key="2">
    <source>
        <dbReference type="ARBA" id="ARBA00022448"/>
    </source>
</evidence>
<evidence type="ECO:0000313" key="10">
    <source>
        <dbReference type="EMBL" id="KDS24119.1"/>
    </source>
</evidence>
<evidence type="ECO:0000256" key="8">
    <source>
        <dbReference type="SAM" id="SignalP"/>
    </source>
</evidence>
<dbReference type="PROSITE" id="PS52016">
    <property type="entry name" value="TONB_DEPENDENT_REC_3"/>
    <property type="match status" value="1"/>
</dbReference>
<dbReference type="EMBL" id="JNHI01000093">
    <property type="protein sequence ID" value="KDS24119.1"/>
    <property type="molecule type" value="Genomic_DNA"/>
</dbReference>
<dbReference type="Gene3D" id="2.40.170.20">
    <property type="entry name" value="TonB-dependent receptor, beta-barrel domain"/>
    <property type="match status" value="1"/>
</dbReference>
<comment type="similarity">
    <text evidence="7">Belongs to the TonB-dependent receptor family.</text>
</comment>
<dbReference type="InterPro" id="IPR008969">
    <property type="entry name" value="CarboxyPept-like_regulatory"/>
</dbReference>
<dbReference type="InterPro" id="IPR039426">
    <property type="entry name" value="TonB-dep_rcpt-like"/>
</dbReference>
<feature type="signal peptide" evidence="8">
    <location>
        <begin position="1"/>
        <end position="24"/>
    </location>
</feature>
<dbReference type="NCBIfam" id="TIGR04057">
    <property type="entry name" value="SusC_RagA_signa"/>
    <property type="match status" value="1"/>
</dbReference>
<evidence type="ECO:0000256" key="4">
    <source>
        <dbReference type="ARBA" id="ARBA00022692"/>
    </source>
</evidence>
<feature type="domain" description="TonB-dependent receptor plug" evidence="9">
    <location>
        <begin position="134"/>
        <end position="238"/>
    </location>
</feature>
<dbReference type="Gene3D" id="2.170.130.10">
    <property type="entry name" value="TonB-dependent receptor, plug domain"/>
    <property type="match status" value="1"/>
</dbReference>
<organism evidence="10 11">
    <name type="scientific">Phocaeicola vulgatus str. 3775 SL</name>
    <name type="common">B</name>
    <name type="synonym">iv</name>
    <dbReference type="NCBI Taxonomy" id="1339350"/>
    <lineage>
        <taxon>Bacteria</taxon>
        <taxon>Pseudomonadati</taxon>
        <taxon>Bacteroidota</taxon>
        <taxon>Bacteroidia</taxon>
        <taxon>Bacteroidales</taxon>
        <taxon>Bacteroidaceae</taxon>
        <taxon>Phocaeicola</taxon>
    </lineage>
</organism>